<dbReference type="PANTHER" id="PTHR44068">
    <property type="entry name" value="ZGC:194242"/>
    <property type="match status" value="1"/>
</dbReference>
<keyword evidence="9" id="KW-1185">Reference proteome</keyword>
<keyword evidence="6" id="KW-0472">Membrane</keyword>
<dbReference type="GO" id="GO:0032259">
    <property type="term" value="P:methylation"/>
    <property type="evidence" value="ECO:0007669"/>
    <property type="project" value="UniProtKB-KW"/>
</dbReference>
<feature type="region of interest" description="Disordered" evidence="5">
    <location>
        <begin position="325"/>
        <end position="345"/>
    </location>
</feature>
<evidence type="ECO:0000256" key="2">
    <source>
        <dbReference type="ARBA" id="ARBA00022679"/>
    </source>
</evidence>
<sequence>MASLFPGGVLLPFLVTGGVLVAVLVALLWQRRSRAYLSAASVAAAYDRWTDDRLLERLWGEHVHLGHYGDPPEPRDFRAAKAAFVHELARWSGLDRLPPGSRVLDVGCGIGGSARILARDYGFKVLGISISPAQIARARELTPADLPDCRFAVMDALALDLPDGSPDAGFDAVWSVEAGPHMPDKQRYADEMLRVLRPGGCLAVADWNRRDPAVAPMNRLERWVMRQLLDQWAHPEFASIPSLRRNLETSPWNRGLPISTADWTAATLPSWVDSIVEGVRRPGAVLGLGPRAVVQGLRETPTLLLMDWAFRTGLMQFGVFRGPLPPNDGDQAPELRAPSLRRQGC</sequence>
<dbReference type="InterPro" id="IPR025774">
    <property type="entry name" value="PiNMT-like"/>
</dbReference>
<dbReference type="Pfam" id="PF13649">
    <property type="entry name" value="Methyltransf_25"/>
    <property type="match status" value="1"/>
</dbReference>
<dbReference type="SUPFAM" id="SSF53335">
    <property type="entry name" value="S-adenosyl-L-methionine-dependent methyltransferases"/>
    <property type="match status" value="1"/>
</dbReference>
<evidence type="ECO:0000256" key="1">
    <source>
        <dbReference type="ARBA" id="ARBA00022603"/>
    </source>
</evidence>
<keyword evidence="1 4" id="KW-0489">Methyltransferase</keyword>
<gene>
    <name evidence="8" type="ORF">VB739_12570</name>
</gene>
<dbReference type="PROSITE" id="PS51581">
    <property type="entry name" value="SAM_GTMT"/>
    <property type="match status" value="1"/>
</dbReference>
<feature type="transmembrane region" description="Helical" evidence="6">
    <location>
        <begin position="6"/>
        <end position="29"/>
    </location>
</feature>
<dbReference type="InterPro" id="IPR041698">
    <property type="entry name" value="Methyltransf_25"/>
</dbReference>
<evidence type="ECO:0000259" key="7">
    <source>
        <dbReference type="Pfam" id="PF13649"/>
    </source>
</evidence>
<comment type="caution">
    <text evidence="4">Lacks conserved residue(s) required for the propagation of feature annotation.</text>
</comment>
<accession>A0ABU5SXZ2</accession>
<keyword evidence="6" id="KW-1133">Transmembrane helix</keyword>
<keyword evidence="3 4" id="KW-0949">S-adenosyl-L-methionine</keyword>
<evidence type="ECO:0000313" key="8">
    <source>
        <dbReference type="EMBL" id="MEA5443391.1"/>
    </source>
</evidence>
<protein>
    <submittedName>
        <fullName evidence="8">Methyltransferase domain-containing protein</fullName>
    </submittedName>
</protein>
<evidence type="ECO:0000313" key="9">
    <source>
        <dbReference type="Proteomes" id="UP001302329"/>
    </source>
</evidence>
<feature type="region of interest" description="SAM motif I" evidence="4">
    <location>
        <begin position="103"/>
        <end position="112"/>
    </location>
</feature>
<dbReference type="Gene3D" id="3.40.50.150">
    <property type="entry name" value="Vaccinia Virus protein VP39"/>
    <property type="match status" value="1"/>
</dbReference>
<dbReference type="EMBL" id="JAYGHY010000048">
    <property type="protein sequence ID" value="MEA5443391.1"/>
    <property type="molecule type" value="Genomic_DNA"/>
</dbReference>
<dbReference type="InterPro" id="IPR050447">
    <property type="entry name" value="Erg6_SMT_methyltransf"/>
</dbReference>
<dbReference type="RefSeq" id="WP_323357384.1">
    <property type="nucleotide sequence ID" value="NZ_JAYGHY010000048.1"/>
</dbReference>
<reference evidence="8 9" key="1">
    <citation type="submission" date="2023-12" db="EMBL/GenBank/DDBJ databases">
        <title>Baltic Sea Cyanobacteria.</title>
        <authorList>
            <person name="Delbaje E."/>
            <person name="Fewer D.P."/>
            <person name="Shishido T.K."/>
        </authorList>
    </citation>
    <scope>NUCLEOTIDE SEQUENCE [LARGE SCALE GENOMIC DNA]</scope>
    <source>
        <strain evidence="8 9">UHCC 0281</strain>
    </source>
</reference>
<keyword evidence="2 4" id="KW-0808">Transferase</keyword>
<dbReference type="CDD" id="cd02440">
    <property type="entry name" value="AdoMet_MTases"/>
    <property type="match status" value="1"/>
</dbReference>
<proteinExistence type="inferred from homology"/>
<comment type="similarity">
    <text evidence="4">Belongs to the class I-like SAM-binding methyltransferase superfamily. gTMT family.</text>
</comment>
<keyword evidence="6" id="KW-0812">Transmembrane</keyword>
<evidence type="ECO:0000256" key="6">
    <source>
        <dbReference type="SAM" id="Phobius"/>
    </source>
</evidence>
<dbReference type="PANTHER" id="PTHR44068:SF11">
    <property type="entry name" value="GERANYL DIPHOSPHATE 2-C-METHYLTRANSFERASE"/>
    <property type="match status" value="1"/>
</dbReference>
<evidence type="ECO:0000256" key="5">
    <source>
        <dbReference type="SAM" id="MobiDB-lite"/>
    </source>
</evidence>
<dbReference type="GO" id="GO:0008168">
    <property type="term" value="F:methyltransferase activity"/>
    <property type="evidence" value="ECO:0007669"/>
    <property type="project" value="UniProtKB-KW"/>
</dbReference>
<dbReference type="Proteomes" id="UP001302329">
    <property type="component" value="Unassembled WGS sequence"/>
</dbReference>
<name>A0ABU5SXZ2_9CYAN</name>
<dbReference type="InterPro" id="IPR029063">
    <property type="entry name" value="SAM-dependent_MTases_sf"/>
</dbReference>
<organism evidence="8 9">
    <name type="scientific">Cyanobium gracile UHCC 0281</name>
    <dbReference type="NCBI Taxonomy" id="3110309"/>
    <lineage>
        <taxon>Bacteria</taxon>
        <taxon>Bacillati</taxon>
        <taxon>Cyanobacteriota</taxon>
        <taxon>Cyanophyceae</taxon>
        <taxon>Synechococcales</taxon>
        <taxon>Prochlorococcaceae</taxon>
        <taxon>Cyanobium</taxon>
    </lineage>
</organism>
<feature type="region of interest" description="SAM motif III" evidence="4">
    <location>
        <begin position="195"/>
        <end position="204"/>
    </location>
</feature>
<evidence type="ECO:0000256" key="4">
    <source>
        <dbReference type="PROSITE-ProRule" id="PRU00914"/>
    </source>
</evidence>
<feature type="domain" description="Methyltransferase" evidence="7">
    <location>
        <begin position="103"/>
        <end position="200"/>
    </location>
</feature>
<evidence type="ECO:0000256" key="3">
    <source>
        <dbReference type="ARBA" id="ARBA00022691"/>
    </source>
</evidence>
<comment type="caution">
    <text evidence="8">The sequence shown here is derived from an EMBL/GenBank/DDBJ whole genome shotgun (WGS) entry which is preliminary data.</text>
</comment>